<dbReference type="PANTHER" id="PTHR34512:SF30">
    <property type="entry name" value="OUTER MEMBRANE PROTEIN ASSEMBLY FACTOR BAMB"/>
    <property type="match status" value="1"/>
</dbReference>
<dbReference type="PROSITE" id="PS51257">
    <property type="entry name" value="PROKAR_LIPOPROTEIN"/>
    <property type="match status" value="1"/>
</dbReference>
<dbReference type="InterPro" id="IPR011047">
    <property type="entry name" value="Quinoprotein_ADH-like_sf"/>
</dbReference>
<accession>A0A1M6PMC8</accession>
<name>A0A1M6PMC8_9BACT</name>
<reference evidence="3" key="1">
    <citation type="submission" date="2016-11" db="EMBL/GenBank/DDBJ databases">
        <authorList>
            <person name="Varghese N."/>
            <person name="Submissions S."/>
        </authorList>
    </citation>
    <scope>NUCLEOTIDE SEQUENCE [LARGE SCALE GENOMIC DNA]</scope>
    <source>
        <strain evidence="3">DSM 22212</strain>
    </source>
</reference>
<dbReference type="Proteomes" id="UP000185812">
    <property type="component" value="Unassembled WGS sequence"/>
</dbReference>
<dbReference type="Pfam" id="PF13360">
    <property type="entry name" value="PQQ_2"/>
    <property type="match status" value="3"/>
</dbReference>
<protein>
    <submittedName>
        <fullName evidence="2">Outer membrane protein assembly factor BamB, contains PQQ-like beta-propeller repeat</fullName>
    </submittedName>
</protein>
<dbReference type="InterPro" id="IPR015943">
    <property type="entry name" value="WD40/YVTN_repeat-like_dom_sf"/>
</dbReference>
<dbReference type="SUPFAM" id="SSF50998">
    <property type="entry name" value="Quinoprotein alcohol dehydrogenase-like"/>
    <property type="match status" value="1"/>
</dbReference>
<dbReference type="OrthoDB" id="7012117at2"/>
<evidence type="ECO:0000259" key="1">
    <source>
        <dbReference type="Pfam" id="PF13360"/>
    </source>
</evidence>
<dbReference type="Gene3D" id="2.130.10.10">
    <property type="entry name" value="YVTN repeat-like/Quinoprotein amine dehydrogenase"/>
    <property type="match status" value="2"/>
</dbReference>
<dbReference type="PANTHER" id="PTHR34512">
    <property type="entry name" value="CELL SURFACE PROTEIN"/>
    <property type="match status" value="1"/>
</dbReference>
<evidence type="ECO:0000313" key="3">
    <source>
        <dbReference type="Proteomes" id="UP000185812"/>
    </source>
</evidence>
<feature type="domain" description="Pyrrolo-quinoline quinone repeat" evidence="1">
    <location>
        <begin position="226"/>
        <end position="341"/>
    </location>
</feature>
<feature type="domain" description="Pyrrolo-quinoline quinone repeat" evidence="1">
    <location>
        <begin position="180"/>
        <end position="216"/>
    </location>
</feature>
<feature type="domain" description="Pyrrolo-quinoline quinone repeat" evidence="1">
    <location>
        <begin position="58"/>
        <end position="168"/>
    </location>
</feature>
<dbReference type="STRING" id="633813.SAMN04488087_0241"/>
<proteinExistence type="predicted"/>
<dbReference type="InterPro" id="IPR018391">
    <property type="entry name" value="PQQ_b-propeller_rpt"/>
</dbReference>
<dbReference type="SMART" id="SM00564">
    <property type="entry name" value="PQQ"/>
    <property type="match status" value="5"/>
</dbReference>
<evidence type="ECO:0000313" key="2">
    <source>
        <dbReference type="EMBL" id="SHK09070.1"/>
    </source>
</evidence>
<organism evidence="2 3">
    <name type="scientific">Rhodothermus profundi</name>
    <dbReference type="NCBI Taxonomy" id="633813"/>
    <lineage>
        <taxon>Bacteria</taxon>
        <taxon>Pseudomonadati</taxon>
        <taxon>Rhodothermota</taxon>
        <taxon>Rhodothermia</taxon>
        <taxon>Rhodothermales</taxon>
        <taxon>Rhodothermaceae</taxon>
        <taxon>Rhodothermus</taxon>
    </lineage>
</organism>
<sequence>MGFLRRLLPGLGGLLILGGCRSLQVPPGALMLPAEDRWVAVPPLMVHWRRDIEAAPAQALVAGRILLVTNRKGEVRAFELPEGRRRGMLDLGRDVSGKPARRGALLLVPVALDDASIVAYDLYRRRVVWRRMGEGVEAGLVLTDSVVYVAERWGRVYALHLQNGREHWLQEPSTTRLEGVRARPVAVGDWLVVADKRGRVVALEMQTGRPRWRRQLWPVYADLITDGHHVFISTTRGRLVALQAASGAVVWTYALPDTTVRFTAPVVAGQMVYVAGGDGMVRALERTTGTLRWSWSGRAAIAATPVADTAAGVLYVGDLRNRLVALELTTGQLRWETNLQGGILALETSAFGLVVLARPRHVYLLRANHDVATHP</sequence>
<keyword evidence="3" id="KW-1185">Reference proteome</keyword>
<dbReference type="AlphaFoldDB" id="A0A1M6PMC8"/>
<dbReference type="InterPro" id="IPR002372">
    <property type="entry name" value="PQQ_rpt_dom"/>
</dbReference>
<dbReference type="EMBL" id="FRAU01000001">
    <property type="protein sequence ID" value="SHK09070.1"/>
    <property type="molecule type" value="Genomic_DNA"/>
</dbReference>
<gene>
    <name evidence="2" type="ORF">SAMN04488087_0241</name>
</gene>